<feature type="transmembrane region" description="Helical" evidence="1">
    <location>
        <begin position="308"/>
        <end position="330"/>
    </location>
</feature>
<feature type="transmembrane region" description="Helical" evidence="1">
    <location>
        <begin position="403"/>
        <end position="427"/>
    </location>
</feature>
<keyword evidence="1" id="KW-0472">Membrane</keyword>
<gene>
    <name evidence="2" type="ORF">LCGC14_0103260</name>
</gene>
<accession>A0A0F9VFS9</accession>
<feature type="transmembrane region" description="Helical" evidence="1">
    <location>
        <begin position="497"/>
        <end position="519"/>
    </location>
</feature>
<keyword evidence="1" id="KW-1133">Transmembrane helix</keyword>
<proteinExistence type="predicted"/>
<dbReference type="AlphaFoldDB" id="A0A0F9VFS9"/>
<sequence>MAIISRQTQELIQKYQSWHQSLQQKEGVSVLHVDEIASKVAAFYEKIRGVIEWREEHLLRKTAIERVLKRRFFLMEDGEKIAGPLVLELIRGGHFLNDSIEEKKVEIVQKLIQKYIFIIRNSPSPDKEKIKTRLSSWLLGITACEIEEVLDPPQRERALIDYMTELMKEKIEVKEGIFVIKGISEKEKQKQIYIAAQRALFKLDSPIISYHLLEFYYPLWQNLPQEQLEEIAKDIYSIWRRIEKDLKSSLGEKFYQVCEKYDTLYLILGDILTKNPITAREKISQPETLEDSVKEAYGKRSLRLKEKLFRAALYSIISIFATKMLIVLLIEIPFERYITHQFNYSALGLNILIPPLLMFLMILTVRPPSKENLQKVIWEVMKIAYEGKKKDIYPIRPSPKRGLIMKGILLVFYLLSFFVSFGIIIWGLQKLDFGILSIIIFIVFLSLILFAGTRIRHRAKELQVEEEKETIITSALDFLTLPLVQVGKWLSSQWERVSVLMIVFNILIELPFQFFIEFLEQWRYFLKEKKEEIH</sequence>
<evidence type="ECO:0000313" key="2">
    <source>
        <dbReference type="EMBL" id="KKO02875.1"/>
    </source>
</evidence>
<protein>
    <submittedName>
        <fullName evidence="2">Uncharacterized protein</fullName>
    </submittedName>
</protein>
<feature type="transmembrane region" description="Helical" evidence="1">
    <location>
        <begin position="342"/>
        <end position="365"/>
    </location>
</feature>
<dbReference type="EMBL" id="LAZR01000029">
    <property type="protein sequence ID" value="KKO02875.1"/>
    <property type="molecule type" value="Genomic_DNA"/>
</dbReference>
<reference evidence="2" key="1">
    <citation type="journal article" date="2015" name="Nature">
        <title>Complex archaea that bridge the gap between prokaryotes and eukaryotes.</title>
        <authorList>
            <person name="Spang A."/>
            <person name="Saw J.H."/>
            <person name="Jorgensen S.L."/>
            <person name="Zaremba-Niedzwiedzka K."/>
            <person name="Martijn J."/>
            <person name="Lind A.E."/>
            <person name="van Eijk R."/>
            <person name="Schleper C."/>
            <person name="Guy L."/>
            <person name="Ettema T.J."/>
        </authorList>
    </citation>
    <scope>NUCLEOTIDE SEQUENCE</scope>
</reference>
<feature type="transmembrane region" description="Helical" evidence="1">
    <location>
        <begin position="433"/>
        <end position="451"/>
    </location>
</feature>
<keyword evidence="1" id="KW-0812">Transmembrane</keyword>
<evidence type="ECO:0000256" key="1">
    <source>
        <dbReference type="SAM" id="Phobius"/>
    </source>
</evidence>
<organism evidence="2">
    <name type="scientific">marine sediment metagenome</name>
    <dbReference type="NCBI Taxonomy" id="412755"/>
    <lineage>
        <taxon>unclassified sequences</taxon>
        <taxon>metagenomes</taxon>
        <taxon>ecological metagenomes</taxon>
    </lineage>
</organism>
<comment type="caution">
    <text evidence="2">The sequence shown here is derived from an EMBL/GenBank/DDBJ whole genome shotgun (WGS) entry which is preliminary data.</text>
</comment>
<name>A0A0F9VFS9_9ZZZZ</name>